<dbReference type="SUPFAM" id="SSF56601">
    <property type="entry name" value="beta-lactamase/transpeptidase-like"/>
    <property type="match status" value="1"/>
</dbReference>
<dbReference type="Pfam" id="PF00144">
    <property type="entry name" value="Beta-lactamase"/>
    <property type="match status" value="1"/>
</dbReference>
<reference evidence="3 4" key="1">
    <citation type="submission" date="2016-05" db="EMBL/GenBank/DDBJ databases">
        <title>Genome sequencing of Vitellibacter soesokkakensis RSSK-12.</title>
        <authorList>
            <person name="Thevarajoo S."/>
            <person name="Selvaratnam C."/>
            <person name="Goh K.M."/>
            <person name="Chan K.-G."/>
            <person name="Chong C.S."/>
        </authorList>
    </citation>
    <scope>NUCLEOTIDE SEQUENCE [LARGE SCALE GENOMIC DNA]</scope>
    <source>
        <strain evidence="3 4">RSSK-12</strain>
    </source>
</reference>
<evidence type="ECO:0000259" key="2">
    <source>
        <dbReference type="Pfam" id="PF00144"/>
    </source>
</evidence>
<feature type="domain" description="Beta-lactamase-related" evidence="2">
    <location>
        <begin position="89"/>
        <end position="360"/>
    </location>
</feature>
<keyword evidence="1" id="KW-1133">Transmembrane helix</keyword>
<name>A0A1A9LCZ1_9FLAO</name>
<keyword evidence="1" id="KW-0472">Membrane</keyword>
<dbReference type="AlphaFoldDB" id="A0A1A9LCZ1"/>
<sequence length="385" mass="43903">MKRLKKFFKWVFILLIVSVIGFYVTGYGYILKGVWVVYLHGHTTAYIDDFKFFEVEEIPASINPQPWPIHKDYNTVEATKALSEMNDTLGTVSFLIIKNDSIWYEKYFDGFSKNSQTNSFSMAKSITSALLGKAIDDGFIKSLEQPVGDFYPQYAGTGMTVGDLSSMASGLDWDESYSNPFGMTARAYYDSDLAETILKLKVVDTPGVRYKYLSGNTELLAMVIQKSIQRASINLSGYLQDSFWQPMGFEQPAIWQIDDDENRLVKAYCCLGSNARDFARFGKLYKDYGKWNGQQILDSAFVAKSIKPRFAESAEYGYGFWLSDFMGKKIFAMRGILGQYVIVVPEDDLIIVRLGHQRGNKTDLPFSSDFYVYVDEVYKMLEQNQ</sequence>
<evidence type="ECO:0000313" key="3">
    <source>
        <dbReference type="EMBL" id="OAD91150.1"/>
    </source>
</evidence>
<dbReference type="InterPro" id="IPR050789">
    <property type="entry name" value="Diverse_Enzym_Activities"/>
</dbReference>
<organism evidence="3 4">
    <name type="scientific">Aequorivita soesokkakensis</name>
    <dbReference type="NCBI Taxonomy" id="1385699"/>
    <lineage>
        <taxon>Bacteria</taxon>
        <taxon>Pseudomonadati</taxon>
        <taxon>Bacteroidota</taxon>
        <taxon>Flavobacteriia</taxon>
        <taxon>Flavobacteriales</taxon>
        <taxon>Flavobacteriaceae</taxon>
        <taxon>Aequorivita</taxon>
    </lineage>
</organism>
<comment type="caution">
    <text evidence="3">The sequence shown here is derived from an EMBL/GenBank/DDBJ whole genome shotgun (WGS) entry which is preliminary data.</text>
</comment>
<keyword evidence="4" id="KW-1185">Reference proteome</keyword>
<protein>
    <submittedName>
        <fullName evidence="3">Serine hydrolase</fullName>
    </submittedName>
</protein>
<dbReference type="RefSeq" id="WP_068762239.1">
    <property type="nucleotide sequence ID" value="NZ_LXIE01000023.1"/>
</dbReference>
<dbReference type="PANTHER" id="PTHR43283:SF7">
    <property type="entry name" value="BETA-LACTAMASE-RELATED DOMAIN-CONTAINING PROTEIN"/>
    <property type="match status" value="1"/>
</dbReference>
<dbReference type="InterPro" id="IPR012338">
    <property type="entry name" value="Beta-lactam/transpept-like"/>
</dbReference>
<dbReference type="Proteomes" id="UP000077552">
    <property type="component" value="Unassembled WGS sequence"/>
</dbReference>
<feature type="transmembrane region" description="Helical" evidence="1">
    <location>
        <begin position="7"/>
        <end position="30"/>
    </location>
</feature>
<accession>A0A1A9LCZ1</accession>
<proteinExistence type="predicted"/>
<dbReference type="STRING" id="1385699.A7A78_04890"/>
<dbReference type="OrthoDB" id="9773047at2"/>
<dbReference type="InterPro" id="IPR001466">
    <property type="entry name" value="Beta-lactam-related"/>
</dbReference>
<dbReference type="EMBL" id="LXIE01000023">
    <property type="protein sequence ID" value="OAD91150.1"/>
    <property type="molecule type" value="Genomic_DNA"/>
</dbReference>
<keyword evidence="1" id="KW-0812">Transmembrane</keyword>
<gene>
    <name evidence="3" type="ORF">A7A78_04890</name>
</gene>
<evidence type="ECO:0000313" key="4">
    <source>
        <dbReference type="Proteomes" id="UP000077552"/>
    </source>
</evidence>
<evidence type="ECO:0000256" key="1">
    <source>
        <dbReference type="SAM" id="Phobius"/>
    </source>
</evidence>
<dbReference type="Gene3D" id="3.40.710.10">
    <property type="entry name" value="DD-peptidase/beta-lactamase superfamily"/>
    <property type="match status" value="1"/>
</dbReference>
<dbReference type="GO" id="GO:0016787">
    <property type="term" value="F:hydrolase activity"/>
    <property type="evidence" value="ECO:0007669"/>
    <property type="project" value="UniProtKB-KW"/>
</dbReference>
<dbReference type="PANTHER" id="PTHR43283">
    <property type="entry name" value="BETA-LACTAMASE-RELATED"/>
    <property type="match status" value="1"/>
</dbReference>
<keyword evidence="3" id="KW-0378">Hydrolase</keyword>